<evidence type="ECO:0000259" key="2">
    <source>
        <dbReference type="Pfam" id="PF01757"/>
    </source>
</evidence>
<feature type="transmembrane region" description="Helical" evidence="1">
    <location>
        <begin position="280"/>
        <end position="299"/>
    </location>
</feature>
<feature type="transmembrane region" description="Helical" evidence="1">
    <location>
        <begin position="12"/>
        <end position="31"/>
    </location>
</feature>
<dbReference type="AlphaFoldDB" id="A0A5E4U2S6"/>
<dbReference type="OrthoDB" id="9814807at2"/>
<name>A0A5E4U2S6_9BURK</name>
<sequence length="386" mass="43316">MTTAMNQTRLWFLQAARGIACLFIVYVHWIWAIRDPNSGAQFVHLLPMSDYIPSTFPDHVIDFFARFVQFDFREVYFGLGLFFLISGYVIPLSMGKGSQVEYLLRRIFRIYPVVVACTLIAFFAVAMDRWVSGASSYLPIDGPTLWANILLIRDFKQYQFMDPSLWTLEVEMHFYVICFFIGFRGAYKSATVLLSIAGAFCLMSFYSAAPALANTFPGVVVDVLGNNGAFITLMLVGTALFNRSFNGWSLRKTALVIAALLFANKFCLSTHRFYAGDTGLYMYSNHIVAILFFMALLLAGPRLPYVRWLDRLANVSYPLYLLHGAAAYAVFFTAFRLTGSTVVAGIVAAVSVVIATWFVHVYVENVGIAIGKKLRRQIPTPQPPTP</sequence>
<dbReference type="RefSeq" id="WP_150555224.1">
    <property type="nucleotide sequence ID" value="NZ_CABPSC010000005.1"/>
</dbReference>
<keyword evidence="3" id="KW-0808">Transferase</keyword>
<keyword evidence="1" id="KW-0472">Membrane</keyword>
<feature type="transmembrane region" description="Helical" evidence="1">
    <location>
        <begin position="190"/>
        <end position="213"/>
    </location>
</feature>
<evidence type="ECO:0000313" key="4">
    <source>
        <dbReference type="Proteomes" id="UP000367825"/>
    </source>
</evidence>
<proteinExistence type="predicted"/>
<dbReference type="InterPro" id="IPR050879">
    <property type="entry name" value="Acyltransferase_3"/>
</dbReference>
<feature type="transmembrane region" description="Helical" evidence="1">
    <location>
        <begin position="253"/>
        <end position="274"/>
    </location>
</feature>
<organism evidence="3 4">
    <name type="scientific">Pandoraea nosoerga</name>
    <dbReference type="NCBI Taxonomy" id="2508296"/>
    <lineage>
        <taxon>Bacteria</taxon>
        <taxon>Pseudomonadati</taxon>
        <taxon>Pseudomonadota</taxon>
        <taxon>Betaproteobacteria</taxon>
        <taxon>Burkholderiales</taxon>
        <taxon>Burkholderiaceae</taxon>
        <taxon>Pandoraea</taxon>
    </lineage>
</organism>
<accession>A0A5E4U2S6</accession>
<keyword evidence="1" id="KW-1133">Transmembrane helix</keyword>
<feature type="transmembrane region" description="Helical" evidence="1">
    <location>
        <begin position="75"/>
        <end position="95"/>
    </location>
</feature>
<reference evidence="3 4" key="1">
    <citation type="submission" date="2019-08" db="EMBL/GenBank/DDBJ databases">
        <authorList>
            <person name="Peeters C."/>
        </authorList>
    </citation>
    <scope>NUCLEOTIDE SEQUENCE [LARGE SCALE GENOMIC DNA]</scope>
    <source>
        <strain evidence="3 4">LMG 31109</strain>
    </source>
</reference>
<feature type="domain" description="Acyltransferase 3" evidence="2">
    <location>
        <begin position="12"/>
        <end position="357"/>
    </location>
</feature>
<keyword evidence="4" id="KW-1185">Reference proteome</keyword>
<keyword evidence="1" id="KW-0812">Transmembrane</keyword>
<dbReference type="GO" id="GO:0016747">
    <property type="term" value="F:acyltransferase activity, transferring groups other than amino-acyl groups"/>
    <property type="evidence" value="ECO:0007669"/>
    <property type="project" value="InterPro"/>
</dbReference>
<dbReference type="InterPro" id="IPR002656">
    <property type="entry name" value="Acyl_transf_3_dom"/>
</dbReference>
<feature type="transmembrane region" description="Helical" evidence="1">
    <location>
        <begin position="319"/>
        <end position="337"/>
    </location>
</feature>
<feature type="transmembrane region" description="Helical" evidence="1">
    <location>
        <begin position="165"/>
        <end position="183"/>
    </location>
</feature>
<evidence type="ECO:0000313" key="3">
    <source>
        <dbReference type="EMBL" id="VVD93792.1"/>
    </source>
</evidence>
<evidence type="ECO:0000256" key="1">
    <source>
        <dbReference type="SAM" id="Phobius"/>
    </source>
</evidence>
<protein>
    <submittedName>
        <fullName evidence="3">Acyltransferase</fullName>
    </submittedName>
</protein>
<dbReference type="Pfam" id="PF01757">
    <property type="entry name" value="Acyl_transf_3"/>
    <property type="match status" value="1"/>
</dbReference>
<dbReference type="PANTHER" id="PTHR23028">
    <property type="entry name" value="ACETYLTRANSFERASE"/>
    <property type="match status" value="1"/>
</dbReference>
<feature type="transmembrane region" description="Helical" evidence="1">
    <location>
        <begin position="107"/>
        <end position="127"/>
    </location>
</feature>
<keyword evidence="3" id="KW-0012">Acyltransferase</keyword>
<feature type="transmembrane region" description="Helical" evidence="1">
    <location>
        <begin position="343"/>
        <end position="363"/>
    </location>
</feature>
<gene>
    <name evidence="3" type="ORF">PNO31109_01749</name>
</gene>
<feature type="transmembrane region" description="Helical" evidence="1">
    <location>
        <begin position="219"/>
        <end position="241"/>
    </location>
</feature>
<dbReference type="EMBL" id="CABPSC010000005">
    <property type="protein sequence ID" value="VVD93792.1"/>
    <property type="molecule type" value="Genomic_DNA"/>
</dbReference>
<dbReference type="Proteomes" id="UP000367825">
    <property type="component" value="Unassembled WGS sequence"/>
</dbReference>